<dbReference type="CDD" id="cd17991">
    <property type="entry name" value="DEXHc_TRCF"/>
    <property type="match status" value="1"/>
</dbReference>
<evidence type="ECO:0000256" key="5">
    <source>
        <dbReference type="ARBA" id="ARBA00022840"/>
    </source>
</evidence>
<dbReference type="Proteomes" id="UP000190625">
    <property type="component" value="Unassembled WGS sequence"/>
</dbReference>
<dbReference type="SMART" id="SM00490">
    <property type="entry name" value="HELICc"/>
    <property type="match status" value="1"/>
</dbReference>
<sequence length="523" mass="59202">MDRLLCGDVGYGKTEVAIRAAFKAVMDQKQVAILVPTTILAQQHLNTFIERFADYPINVEMLSRFRTAKEQKKIINDLKKGLIDIVIGTHRILSSDIQFKDLGILIVDEEQRFGVKHKEKLKEIKKNIDVLTLTATPIPRTLHMSLVGVRDMSLIETPPENRYPIRTYVREYSPGIIKEAIQREINRGGQVYFVHNRVADIDKVASKIKKILPEADVMTAHGQMSESKLEQIMLSFLEGKYNVLVCTTIIETGLDISNVNTIIIDDADNMGLSQLYQLRGRVGRTNRVAYSYLLYQQDRVLSEVAQKRLQAIKEFTNLGSGFKIAMRDLEIRGAGNILGPNQHGHIEAIGFSLYCKLLEQAIKELRGQEEEKEEEINIDLDVDAYITEEYIPDSRQKIEIYKKISGITGLDDIEDIKDELKDRFGDLPQSVINLISIGEIKVLASNLDIQSIKSKKKFILIKFNSANNLSGQKIIELSSKYENKIGFRSSKEPVLKVKAAKTSKETLNTLIQILKSLNIPKNS</sequence>
<evidence type="ECO:0000313" key="10">
    <source>
        <dbReference type="EMBL" id="SJZ74164.1"/>
    </source>
</evidence>
<evidence type="ECO:0000256" key="6">
    <source>
        <dbReference type="ARBA" id="ARBA00023125"/>
    </source>
</evidence>
<protein>
    <submittedName>
        <fullName evidence="10">Transcription-repair coupling factor (Mfd)</fullName>
    </submittedName>
</protein>
<evidence type="ECO:0000259" key="8">
    <source>
        <dbReference type="PROSITE" id="PS51192"/>
    </source>
</evidence>
<evidence type="ECO:0000256" key="2">
    <source>
        <dbReference type="ARBA" id="ARBA00022763"/>
    </source>
</evidence>
<dbReference type="SMART" id="SM00487">
    <property type="entry name" value="DEXDc"/>
    <property type="match status" value="1"/>
</dbReference>
<dbReference type="GO" id="GO:0006281">
    <property type="term" value="P:DNA repair"/>
    <property type="evidence" value="ECO:0007669"/>
    <property type="project" value="UniProtKB-KW"/>
</dbReference>
<keyword evidence="6" id="KW-0238">DNA-binding</keyword>
<evidence type="ECO:0000256" key="1">
    <source>
        <dbReference type="ARBA" id="ARBA00022741"/>
    </source>
</evidence>
<evidence type="ECO:0000313" key="11">
    <source>
        <dbReference type="Proteomes" id="UP000190625"/>
    </source>
</evidence>
<keyword evidence="4" id="KW-0347">Helicase</keyword>
<dbReference type="InterPro" id="IPR001650">
    <property type="entry name" value="Helicase_C-like"/>
</dbReference>
<dbReference type="AlphaFoldDB" id="A0A1T4N4S9"/>
<dbReference type="STRING" id="142842.SAMN02745118_01690"/>
<dbReference type="PROSITE" id="PS51194">
    <property type="entry name" value="HELICASE_CTER"/>
    <property type="match status" value="1"/>
</dbReference>
<keyword evidence="1" id="KW-0547">Nucleotide-binding</keyword>
<dbReference type="SUPFAM" id="SSF52540">
    <property type="entry name" value="P-loop containing nucleoside triphosphate hydrolases"/>
    <property type="match status" value="1"/>
</dbReference>
<dbReference type="InterPro" id="IPR047112">
    <property type="entry name" value="RecG/Mfd"/>
</dbReference>
<evidence type="ECO:0000259" key="9">
    <source>
        <dbReference type="PROSITE" id="PS51194"/>
    </source>
</evidence>
<dbReference type="InterPro" id="IPR014001">
    <property type="entry name" value="Helicase_ATP-bd"/>
</dbReference>
<dbReference type="InterPro" id="IPR005118">
    <property type="entry name" value="TRCF_C"/>
</dbReference>
<dbReference type="Gene3D" id="3.40.50.300">
    <property type="entry name" value="P-loop containing nucleotide triphosphate hydrolases"/>
    <property type="match status" value="2"/>
</dbReference>
<dbReference type="GO" id="GO:0016787">
    <property type="term" value="F:hydrolase activity"/>
    <property type="evidence" value="ECO:0007669"/>
    <property type="project" value="UniProtKB-KW"/>
</dbReference>
<dbReference type="PROSITE" id="PS51192">
    <property type="entry name" value="HELICASE_ATP_BIND_1"/>
    <property type="match status" value="1"/>
</dbReference>
<dbReference type="SMART" id="SM00982">
    <property type="entry name" value="TRCF"/>
    <property type="match status" value="1"/>
</dbReference>
<feature type="domain" description="Helicase C-terminal" evidence="9">
    <location>
        <begin position="168"/>
        <end position="330"/>
    </location>
</feature>
<dbReference type="EMBL" id="FUWM01000013">
    <property type="protein sequence ID" value="SJZ74164.1"/>
    <property type="molecule type" value="Genomic_DNA"/>
</dbReference>
<keyword evidence="11" id="KW-1185">Reference proteome</keyword>
<gene>
    <name evidence="10" type="ORF">SAMN02745118_01690</name>
</gene>
<reference evidence="11" key="1">
    <citation type="submission" date="2017-02" db="EMBL/GenBank/DDBJ databases">
        <authorList>
            <person name="Varghese N."/>
            <person name="Submissions S."/>
        </authorList>
    </citation>
    <scope>NUCLEOTIDE SEQUENCE [LARGE SCALE GENOMIC DNA]</scope>
    <source>
        <strain evidence="11">ATCC BAA-73</strain>
    </source>
</reference>
<dbReference type="GO" id="GO:0003678">
    <property type="term" value="F:DNA helicase activity"/>
    <property type="evidence" value="ECO:0007669"/>
    <property type="project" value="TreeGrafter"/>
</dbReference>
<name>A0A1T4N4S9_9FIRM</name>
<dbReference type="GO" id="GO:0005524">
    <property type="term" value="F:ATP binding"/>
    <property type="evidence" value="ECO:0007669"/>
    <property type="project" value="UniProtKB-KW"/>
</dbReference>
<organism evidence="10 11">
    <name type="scientific">Selenihalanaerobacter shriftii</name>
    <dbReference type="NCBI Taxonomy" id="142842"/>
    <lineage>
        <taxon>Bacteria</taxon>
        <taxon>Bacillati</taxon>
        <taxon>Bacillota</taxon>
        <taxon>Clostridia</taxon>
        <taxon>Halanaerobiales</taxon>
        <taxon>Halobacteroidaceae</taxon>
        <taxon>Selenihalanaerobacter</taxon>
    </lineage>
</organism>
<evidence type="ECO:0000256" key="4">
    <source>
        <dbReference type="ARBA" id="ARBA00022806"/>
    </source>
</evidence>
<dbReference type="Gene3D" id="3.90.1150.50">
    <property type="entry name" value="Transcription-repair-coupling factor, D7 domain"/>
    <property type="match status" value="1"/>
</dbReference>
<evidence type="ECO:0000256" key="3">
    <source>
        <dbReference type="ARBA" id="ARBA00022801"/>
    </source>
</evidence>
<dbReference type="Pfam" id="PF03461">
    <property type="entry name" value="TRCF"/>
    <property type="match status" value="1"/>
</dbReference>
<keyword evidence="5" id="KW-0067">ATP-binding</keyword>
<dbReference type="SUPFAM" id="SSF143517">
    <property type="entry name" value="TRCF domain-like"/>
    <property type="match status" value="1"/>
</dbReference>
<keyword evidence="7" id="KW-0234">DNA repair</keyword>
<dbReference type="Pfam" id="PF00271">
    <property type="entry name" value="Helicase_C"/>
    <property type="match status" value="1"/>
</dbReference>
<dbReference type="InterPro" id="IPR037235">
    <property type="entry name" value="TRCF-like_C_D7"/>
</dbReference>
<dbReference type="InterPro" id="IPR027417">
    <property type="entry name" value="P-loop_NTPase"/>
</dbReference>
<dbReference type="Pfam" id="PF00270">
    <property type="entry name" value="DEAD"/>
    <property type="match status" value="1"/>
</dbReference>
<dbReference type="GO" id="GO:0003677">
    <property type="term" value="F:DNA binding"/>
    <property type="evidence" value="ECO:0007669"/>
    <property type="project" value="UniProtKB-KW"/>
</dbReference>
<keyword evidence="3" id="KW-0378">Hydrolase</keyword>
<evidence type="ECO:0000256" key="7">
    <source>
        <dbReference type="ARBA" id="ARBA00023204"/>
    </source>
</evidence>
<accession>A0A1T4N4S9</accession>
<dbReference type="InterPro" id="IPR011545">
    <property type="entry name" value="DEAD/DEAH_box_helicase_dom"/>
</dbReference>
<feature type="domain" description="Helicase ATP-binding" evidence="8">
    <location>
        <begin position="1"/>
        <end position="155"/>
    </location>
</feature>
<keyword evidence="2" id="KW-0227">DNA damage</keyword>
<proteinExistence type="predicted"/>
<dbReference type="PANTHER" id="PTHR47964:SF1">
    <property type="entry name" value="ATP-DEPENDENT DNA HELICASE HOMOLOG RECG, CHLOROPLASTIC"/>
    <property type="match status" value="1"/>
</dbReference>
<dbReference type="PANTHER" id="PTHR47964">
    <property type="entry name" value="ATP-DEPENDENT DNA HELICASE HOMOLOG RECG, CHLOROPLASTIC"/>
    <property type="match status" value="1"/>
</dbReference>